<feature type="binding site" evidence="7">
    <location>
        <position position="136"/>
    </location>
    <ligand>
        <name>sn-glycerol 3-phosphate</name>
        <dbReference type="ChEBI" id="CHEBI:57597"/>
    </ligand>
</feature>
<feature type="binding site" evidence="7">
    <location>
        <position position="256"/>
    </location>
    <ligand>
        <name>sn-glycerol 3-phosphate</name>
        <dbReference type="ChEBI" id="CHEBI:57597"/>
    </ligand>
</feature>
<comment type="caution">
    <text evidence="7">Lacks conserved residue(s) required for the propagation of feature annotation.</text>
</comment>
<keyword evidence="6 7" id="KW-1208">Phospholipid metabolism</keyword>
<feature type="binding site" evidence="7">
    <location>
        <position position="275"/>
    </location>
    <ligand>
        <name>NADPH</name>
        <dbReference type="ChEBI" id="CHEBI:57783"/>
    </ligand>
</feature>
<keyword evidence="7" id="KW-0521">NADP</keyword>
<keyword evidence="13" id="KW-1185">Reference proteome</keyword>
<dbReference type="RefSeq" id="WP_114958525.1">
    <property type="nucleotide sequence ID" value="NZ_JBHSJF010000008.1"/>
</dbReference>
<dbReference type="SUPFAM" id="SSF48179">
    <property type="entry name" value="6-phosphogluconate dehydrogenase C-terminal domain-like"/>
    <property type="match status" value="1"/>
</dbReference>
<dbReference type="EC" id="1.1.1.94" evidence="7"/>
<feature type="active site" description="Proton acceptor" evidence="7">
    <location>
        <position position="191"/>
    </location>
</feature>
<keyword evidence="7" id="KW-0547">Nucleotide-binding</keyword>
<evidence type="ECO:0000256" key="4">
    <source>
        <dbReference type="ARBA" id="ARBA00023098"/>
    </source>
</evidence>
<dbReference type="PRINTS" id="PR00077">
    <property type="entry name" value="GPDHDRGNASE"/>
</dbReference>
<sequence length="326" mass="32940">MTTFSTIGVLGAGAWGTALANAAARAGREVVLWDIDAGHIATLSETRTNAAYLPGVDLEPAVRPIAAIADIVDADAVLMVVPAQAMSAAAENAAIHLRPGAPVISCAKGIERGSLQFMSQILRAVLPDNPAAVLSGPSFAADVARGLPTAVTIAADDEWLAADLAASLASPGLRLYHSDDVLGVEIGGAAKNVLAIGAGIAAGRGLGASAGAALIARGFAELRRLGSALGAKPETLMGLSGLGDLVLTATTTQSRNFSYGQAIGRGETPPDKLAEGAFTAQALVALGEKHDVELPIAKAVRDVLERAISVGEAVEELLARPLKAEV</sequence>
<feature type="binding site" evidence="7">
    <location>
        <position position="52"/>
    </location>
    <ligand>
        <name>NADPH</name>
        <dbReference type="ChEBI" id="CHEBI:57783"/>
    </ligand>
</feature>
<reference evidence="13" key="1">
    <citation type="journal article" date="2019" name="Int. J. Syst. Evol. Microbiol.">
        <title>The Global Catalogue of Microorganisms (GCM) 10K type strain sequencing project: providing services to taxonomists for standard genome sequencing and annotation.</title>
        <authorList>
            <consortium name="The Broad Institute Genomics Platform"/>
            <consortium name="The Broad Institute Genome Sequencing Center for Infectious Disease"/>
            <person name="Wu L."/>
            <person name="Ma J."/>
        </authorList>
    </citation>
    <scope>NUCLEOTIDE SEQUENCE [LARGE SCALE GENOMIC DNA]</scope>
    <source>
        <strain evidence="13">CGMCC 1.16444</strain>
    </source>
</reference>
<dbReference type="PROSITE" id="PS00957">
    <property type="entry name" value="NAD_G3PDH"/>
    <property type="match status" value="1"/>
</dbReference>
<proteinExistence type="inferred from homology"/>
<evidence type="ECO:0000256" key="7">
    <source>
        <dbReference type="HAMAP-Rule" id="MF_00394"/>
    </source>
</evidence>
<evidence type="ECO:0000256" key="5">
    <source>
        <dbReference type="ARBA" id="ARBA00023209"/>
    </source>
</evidence>
<dbReference type="Gene3D" id="1.10.1040.10">
    <property type="entry name" value="N-(1-d-carboxylethyl)-l-norvaline Dehydrogenase, domain 2"/>
    <property type="match status" value="1"/>
</dbReference>
<dbReference type="PANTHER" id="PTHR11728:SF1">
    <property type="entry name" value="GLYCEROL-3-PHOSPHATE DEHYDROGENASE [NAD(+)] 2, CHLOROPLASTIC"/>
    <property type="match status" value="1"/>
</dbReference>
<comment type="catalytic activity">
    <reaction evidence="7 9">
        <text>sn-glycerol 3-phosphate + NADP(+) = dihydroxyacetone phosphate + NADPH + H(+)</text>
        <dbReference type="Rhea" id="RHEA:11096"/>
        <dbReference type="ChEBI" id="CHEBI:15378"/>
        <dbReference type="ChEBI" id="CHEBI:57597"/>
        <dbReference type="ChEBI" id="CHEBI:57642"/>
        <dbReference type="ChEBI" id="CHEBI:57783"/>
        <dbReference type="ChEBI" id="CHEBI:58349"/>
        <dbReference type="EC" id="1.1.1.94"/>
    </reaction>
</comment>
<keyword evidence="3 7" id="KW-0560">Oxidoreductase</keyword>
<dbReference type="InterPro" id="IPR006109">
    <property type="entry name" value="G3P_DH_NAD-dep_C"/>
</dbReference>
<comment type="similarity">
    <text evidence="1 7 8">Belongs to the NAD-dependent glycerol-3-phosphate dehydrogenase family.</text>
</comment>
<dbReference type="NCBIfam" id="NF000942">
    <property type="entry name" value="PRK00094.1-4"/>
    <property type="match status" value="1"/>
</dbReference>
<comment type="subcellular location">
    <subcellularLocation>
        <location evidence="7">Cytoplasm</location>
    </subcellularLocation>
</comment>
<evidence type="ECO:0000313" key="12">
    <source>
        <dbReference type="EMBL" id="MFC5069911.1"/>
    </source>
</evidence>
<comment type="function">
    <text evidence="7">Catalyzes the reduction of the glycolytic intermediate dihydroxyacetone phosphate (DHAP) to sn-glycerol 3-phosphate (G3P), the key precursor for phospholipid synthesis.</text>
</comment>
<comment type="pathway">
    <text evidence="7">Membrane lipid metabolism; glycerophospholipid metabolism.</text>
</comment>
<dbReference type="PIRSF" id="PIRSF000114">
    <property type="entry name" value="Glycerol-3-P_dh"/>
    <property type="match status" value="1"/>
</dbReference>
<dbReference type="EMBL" id="JBHSJF010000008">
    <property type="protein sequence ID" value="MFC5069911.1"/>
    <property type="molecule type" value="Genomic_DNA"/>
</dbReference>
<feature type="binding site" evidence="7">
    <location>
        <position position="255"/>
    </location>
    <ligand>
        <name>NADPH</name>
        <dbReference type="ChEBI" id="CHEBI:57783"/>
    </ligand>
</feature>
<feature type="binding site" evidence="7">
    <location>
        <position position="108"/>
    </location>
    <ligand>
        <name>sn-glycerol 3-phosphate</name>
        <dbReference type="ChEBI" id="CHEBI:57597"/>
    </ligand>
</feature>
<dbReference type="InterPro" id="IPR011128">
    <property type="entry name" value="G3P_DH_NAD-dep_N"/>
</dbReference>
<dbReference type="GO" id="GO:0047952">
    <property type="term" value="F:glycerol-3-phosphate dehydrogenase [NAD(P)+] activity"/>
    <property type="evidence" value="ECO:0007669"/>
    <property type="project" value="UniProtKB-EC"/>
</dbReference>
<dbReference type="Pfam" id="PF07479">
    <property type="entry name" value="NAD_Gly3P_dh_C"/>
    <property type="match status" value="1"/>
</dbReference>
<dbReference type="SUPFAM" id="SSF51735">
    <property type="entry name" value="NAD(P)-binding Rossmann-fold domains"/>
    <property type="match status" value="1"/>
</dbReference>
<dbReference type="InterPro" id="IPR013328">
    <property type="entry name" value="6PGD_dom2"/>
</dbReference>
<dbReference type="NCBIfam" id="NF000940">
    <property type="entry name" value="PRK00094.1-2"/>
    <property type="match status" value="1"/>
</dbReference>
<evidence type="ECO:0000256" key="1">
    <source>
        <dbReference type="ARBA" id="ARBA00011009"/>
    </source>
</evidence>
<feature type="domain" description="Glycerol-3-phosphate dehydrogenase NAD-dependent C-terminal" evidence="11">
    <location>
        <begin position="180"/>
        <end position="315"/>
    </location>
</feature>
<feature type="binding site" evidence="7">
    <location>
        <position position="191"/>
    </location>
    <ligand>
        <name>sn-glycerol 3-phosphate</name>
        <dbReference type="ChEBI" id="CHEBI:57597"/>
    </ligand>
</feature>
<evidence type="ECO:0000313" key="13">
    <source>
        <dbReference type="Proteomes" id="UP001595796"/>
    </source>
</evidence>
<evidence type="ECO:0000256" key="8">
    <source>
        <dbReference type="RuleBase" id="RU000437"/>
    </source>
</evidence>
<dbReference type="InterPro" id="IPR008927">
    <property type="entry name" value="6-PGluconate_DH-like_C_sf"/>
</dbReference>
<dbReference type="Pfam" id="PF01210">
    <property type="entry name" value="NAD_Gly3P_dh_N"/>
    <property type="match status" value="1"/>
</dbReference>
<feature type="binding site" evidence="7">
    <location>
        <position position="108"/>
    </location>
    <ligand>
        <name>NADPH</name>
        <dbReference type="ChEBI" id="CHEBI:57783"/>
    </ligand>
</feature>
<keyword evidence="2 7" id="KW-0444">Lipid biosynthesis</keyword>
<evidence type="ECO:0000256" key="9">
    <source>
        <dbReference type="RuleBase" id="RU000439"/>
    </source>
</evidence>
<dbReference type="InterPro" id="IPR006168">
    <property type="entry name" value="G3P_DH_NAD-dep"/>
</dbReference>
<dbReference type="HAMAP" id="MF_00394">
    <property type="entry name" value="NAD_Glyc3P_dehydrog"/>
    <property type="match status" value="1"/>
</dbReference>
<comment type="caution">
    <text evidence="12">The sequence shown here is derived from an EMBL/GenBank/DDBJ whole genome shotgun (WGS) entry which is preliminary data.</text>
</comment>
<feature type="domain" description="Glycerol-3-phosphate dehydrogenase NAD-dependent N-terminal" evidence="10">
    <location>
        <begin position="7"/>
        <end position="158"/>
    </location>
</feature>
<feature type="binding site" evidence="7">
    <location>
        <position position="138"/>
    </location>
    <ligand>
        <name>sn-glycerol 3-phosphate</name>
        <dbReference type="ChEBI" id="CHEBI:57597"/>
    </ligand>
</feature>
<protein>
    <recommendedName>
        <fullName evidence="7">Glycerol-3-phosphate dehydrogenase [NAD(P)+]</fullName>
        <ecNumber evidence="7">1.1.1.94</ecNumber>
    </recommendedName>
    <alternativeName>
        <fullName evidence="7">NAD(P)(+)-dependent glycerol-3-phosphate dehydrogenase</fullName>
    </alternativeName>
    <alternativeName>
        <fullName evidence="7">NAD(P)H-dependent dihydroxyacetone-phosphate reductase</fullName>
    </alternativeName>
</protein>
<feature type="binding site" evidence="7">
    <location>
        <position position="255"/>
    </location>
    <ligand>
        <name>sn-glycerol 3-phosphate</name>
        <dbReference type="ChEBI" id="CHEBI:57597"/>
    </ligand>
</feature>
<evidence type="ECO:0000256" key="3">
    <source>
        <dbReference type="ARBA" id="ARBA00023002"/>
    </source>
</evidence>
<dbReference type="InterPro" id="IPR036291">
    <property type="entry name" value="NAD(P)-bd_dom_sf"/>
</dbReference>
<feature type="binding site" evidence="7">
    <location>
        <position position="254"/>
    </location>
    <ligand>
        <name>sn-glycerol 3-phosphate</name>
        <dbReference type="ChEBI" id="CHEBI:57597"/>
    </ligand>
</feature>
<feature type="binding site" evidence="7">
    <location>
        <position position="273"/>
    </location>
    <ligand>
        <name>NADPH</name>
        <dbReference type="ChEBI" id="CHEBI:57783"/>
    </ligand>
</feature>
<keyword evidence="4 7" id="KW-0443">Lipid metabolism</keyword>
<name>A0ABV9ZAF2_9HYPH</name>
<evidence type="ECO:0000256" key="2">
    <source>
        <dbReference type="ARBA" id="ARBA00022516"/>
    </source>
</evidence>
<feature type="binding site" evidence="7">
    <location>
        <position position="15"/>
    </location>
    <ligand>
        <name>NADPH</name>
        <dbReference type="ChEBI" id="CHEBI:57783"/>
    </ligand>
</feature>
<feature type="binding site" evidence="7">
    <location>
        <position position="140"/>
    </location>
    <ligand>
        <name>NADPH</name>
        <dbReference type="ChEBI" id="CHEBI:57783"/>
    </ligand>
</feature>
<dbReference type="Gene3D" id="3.40.50.720">
    <property type="entry name" value="NAD(P)-binding Rossmann-like Domain"/>
    <property type="match status" value="1"/>
</dbReference>
<keyword evidence="7 8" id="KW-0520">NAD</keyword>
<gene>
    <name evidence="7" type="primary">gpsA</name>
    <name evidence="12" type="ORF">ACFPFW_17990</name>
</gene>
<organism evidence="12 13">
    <name type="scientific">Flaviflagellibacter deserti</name>
    <dbReference type="NCBI Taxonomy" id="2267266"/>
    <lineage>
        <taxon>Bacteria</taxon>
        <taxon>Pseudomonadati</taxon>
        <taxon>Pseudomonadota</taxon>
        <taxon>Alphaproteobacteria</taxon>
        <taxon>Hyphomicrobiales</taxon>
        <taxon>Flaviflagellibacter</taxon>
    </lineage>
</organism>
<feature type="binding site" evidence="7">
    <location>
        <position position="244"/>
    </location>
    <ligand>
        <name>sn-glycerol 3-phosphate</name>
        <dbReference type="ChEBI" id="CHEBI:57597"/>
    </ligand>
</feature>
<accession>A0ABV9ZAF2</accession>
<keyword evidence="5 7" id="KW-0594">Phospholipid biosynthesis</keyword>
<evidence type="ECO:0000259" key="11">
    <source>
        <dbReference type="Pfam" id="PF07479"/>
    </source>
</evidence>
<comment type="catalytic activity">
    <reaction evidence="7">
        <text>sn-glycerol 3-phosphate + NAD(+) = dihydroxyacetone phosphate + NADH + H(+)</text>
        <dbReference type="Rhea" id="RHEA:11092"/>
        <dbReference type="ChEBI" id="CHEBI:15378"/>
        <dbReference type="ChEBI" id="CHEBI:57540"/>
        <dbReference type="ChEBI" id="CHEBI:57597"/>
        <dbReference type="ChEBI" id="CHEBI:57642"/>
        <dbReference type="ChEBI" id="CHEBI:57945"/>
        <dbReference type="EC" id="1.1.1.94"/>
    </reaction>
</comment>
<dbReference type="PANTHER" id="PTHR11728">
    <property type="entry name" value="GLYCEROL-3-PHOSPHATE DEHYDROGENASE"/>
    <property type="match status" value="1"/>
</dbReference>
<evidence type="ECO:0000256" key="6">
    <source>
        <dbReference type="ARBA" id="ARBA00023264"/>
    </source>
</evidence>
<keyword evidence="7" id="KW-0963">Cytoplasm</keyword>
<evidence type="ECO:0000259" key="10">
    <source>
        <dbReference type="Pfam" id="PF01210"/>
    </source>
</evidence>
<dbReference type="Proteomes" id="UP001595796">
    <property type="component" value="Unassembled WGS sequence"/>
</dbReference>